<proteinExistence type="predicted"/>
<dbReference type="GeneID" id="9952655"/>
<dbReference type="OrthoDB" id="5845603at2759"/>
<dbReference type="CTD" id="9952655"/>
<dbReference type="EMBL" id="JH712272">
    <property type="protein sequence ID" value="EFO13362.2"/>
    <property type="molecule type" value="Genomic_DNA"/>
</dbReference>
<feature type="non-terminal residue" evidence="1">
    <location>
        <position position="1"/>
    </location>
</feature>
<dbReference type="AlphaFoldDB" id="A0A1S0TGS1"/>
<dbReference type="RefSeq" id="XP_003150707.2">
    <property type="nucleotide sequence ID" value="XM_003150659.2"/>
</dbReference>
<organism evidence="1">
    <name type="scientific">Loa loa</name>
    <name type="common">Eye worm</name>
    <name type="synonym">Filaria loa</name>
    <dbReference type="NCBI Taxonomy" id="7209"/>
    <lineage>
        <taxon>Eukaryota</taxon>
        <taxon>Metazoa</taxon>
        <taxon>Ecdysozoa</taxon>
        <taxon>Nematoda</taxon>
        <taxon>Chromadorea</taxon>
        <taxon>Rhabditida</taxon>
        <taxon>Spirurina</taxon>
        <taxon>Spiruromorpha</taxon>
        <taxon>Filarioidea</taxon>
        <taxon>Onchocercidae</taxon>
        <taxon>Loa</taxon>
    </lineage>
</organism>
<accession>A0A1S0TGS1</accession>
<protein>
    <submittedName>
        <fullName evidence="1">Uncharacterized protein</fullName>
    </submittedName>
</protein>
<sequence length="62" mass="7476">SSIFDIIKWQQISKSFQRAAQKRLDMYTMIDIKVYNGLRKLRNKAEAECRLFLFCNFIKNKN</sequence>
<name>A0A1S0TGS1_LOALO</name>
<reference evidence="1" key="1">
    <citation type="submission" date="2012-04" db="EMBL/GenBank/DDBJ databases">
        <title>The Genome Sequence of Loa loa.</title>
        <authorList>
            <consortium name="The Broad Institute Genome Sequencing Platform"/>
            <consortium name="Broad Institute Genome Sequencing Center for Infectious Disease"/>
            <person name="Nutman T.B."/>
            <person name="Fink D.L."/>
            <person name="Russ C."/>
            <person name="Young S."/>
            <person name="Zeng Q."/>
            <person name="Gargeya S."/>
            <person name="Alvarado L."/>
            <person name="Berlin A."/>
            <person name="Chapman S.B."/>
            <person name="Chen Z."/>
            <person name="Freedman E."/>
            <person name="Gellesch M."/>
            <person name="Goldberg J."/>
            <person name="Griggs A."/>
            <person name="Gujja S."/>
            <person name="Heilman E.R."/>
            <person name="Heiman D."/>
            <person name="Howarth C."/>
            <person name="Mehta T."/>
            <person name="Neiman D."/>
            <person name="Pearson M."/>
            <person name="Roberts A."/>
            <person name="Saif S."/>
            <person name="Shea T."/>
            <person name="Shenoy N."/>
            <person name="Sisk P."/>
            <person name="Stolte C."/>
            <person name="Sykes S."/>
            <person name="White J."/>
            <person name="Yandava C."/>
            <person name="Haas B."/>
            <person name="Henn M.R."/>
            <person name="Nusbaum C."/>
            <person name="Birren B."/>
        </authorList>
    </citation>
    <scope>NUCLEOTIDE SEQUENCE [LARGE SCALE GENOMIC DNA]</scope>
</reference>
<evidence type="ECO:0000313" key="1">
    <source>
        <dbReference type="EMBL" id="EFO13362.2"/>
    </source>
</evidence>
<dbReference type="InParanoid" id="A0A1S0TGS1"/>
<dbReference type="KEGG" id="loa:LOAG_15167"/>
<gene>
    <name evidence="1" type="ORF">LOAG_15167</name>
</gene>